<evidence type="ECO:0000256" key="3">
    <source>
        <dbReference type="ARBA" id="ARBA00004614"/>
    </source>
</evidence>
<dbReference type="InterPro" id="IPR034025">
    <property type="entry name" value="ADAM10_ADAM17"/>
</dbReference>
<evidence type="ECO:0000256" key="7">
    <source>
        <dbReference type="ARBA" id="ARBA00022670"/>
    </source>
</evidence>
<dbReference type="PROSITE" id="PS50215">
    <property type="entry name" value="ADAM_MEPRO"/>
    <property type="match status" value="1"/>
</dbReference>
<keyword evidence="21" id="KW-0325">Glycoprotein</keyword>
<dbReference type="GO" id="GO:0017124">
    <property type="term" value="F:SH3 domain binding"/>
    <property type="evidence" value="ECO:0007669"/>
    <property type="project" value="UniProtKB-KW"/>
</dbReference>
<dbReference type="SMART" id="SM00050">
    <property type="entry name" value="DISIN"/>
    <property type="match status" value="1"/>
</dbReference>
<keyword evidence="14" id="KW-0914">Notch signaling pathway</keyword>
<evidence type="ECO:0000256" key="14">
    <source>
        <dbReference type="ARBA" id="ARBA00022976"/>
    </source>
</evidence>
<evidence type="ECO:0000256" key="11">
    <source>
        <dbReference type="ARBA" id="ARBA00022729"/>
    </source>
</evidence>
<keyword evidence="8" id="KW-0165">Cleavage on pair of basic residues</keyword>
<feature type="active site" evidence="24">
    <location>
        <position position="506"/>
    </location>
</feature>
<name>A0A8J5ZFB3_GALPY</name>
<dbReference type="GO" id="GO:1902945">
    <property type="term" value="F:metalloendopeptidase activity involved in amyloid precursor protein catabolic process"/>
    <property type="evidence" value="ECO:0007669"/>
    <property type="project" value="TreeGrafter"/>
</dbReference>
<dbReference type="GO" id="GO:0000139">
    <property type="term" value="C:Golgi membrane"/>
    <property type="evidence" value="ECO:0007669"/>
    <property type="project" value="UniProtKB-SubCell"/>
</dbReference>
<evidence type="ECO:0000256" key="20">
    <source>
        <dbReference type="ARBA" id="ARBA00023157"/>
    </source>
</evidence>
<keyword evidence="13 24" id="KW-0862">Zinc</keyword>
<dbReference type="SUPFAM" id="SSF55486">
    <property type="entry name" value="Metalloproteases ('zincins'), catalytic domain"/>
    <property type="match status" value="1"/>
</dbReference>
<dbReference type="OrthoDB" id="2149267at2759"/>
<evidence type="ECO:0000256" key="17">
    <source>
        <dbReference type="ARBA" id="ARBA00023049"/>
    </source>
</evidence>
<evidence type="ECO:0000256" key="19">
    <source>
        <dbReference type="ARBA" id="ARBA00023145"/>
    </source>
</evidence>
<dbReference type="InterPro" id="IPR036436">
    <property type="entry name" value="Disintegrin_dom_sf"/>
</dbReference>
<dbReference type="GO" id="GO:0097060">
    <property type="term" value="C:synaptic membrane"/>
    <property type="evidence" value="ECO:0007669"/>
    <property type="project" value="TreeGrafter"/>
</dbReference>
<keyword evidence="12" id="KW-0378">Hydrolase</keyword>
<comment type="caution">
    <text evidence="24">Lacks conserved residue(s) required for the propagation of feature annotation.</text>
</comment>
<keyword evidence="6" id="KW-0597">Phosphoprotein</keyword>
<comment type="caution">
    <text evidence="29">The sequence shown here is derived from an EMBL/GenBank/DDBJ whole genome shotgun (WGS) entry which is preliminary data.</text>
</comment>
<dbReference type="Pfam" id="PF21299">
    <property type="entry name" value="ADAM10_Cys-rich"/>
    <property type="match status" value="1"/>
</dbReference>
<evidence type="ECO:0000256" key="12">
    <source>
        <dbReference type="ARBA" id="ARBA00022801"/>
    </source>
</evidence>
<feature type="non-terminal residue" evidence="29">
    <location>
        <position position="836"/>
    </location>
</feature>
<evidence type="ECO:0000313" key="29">
    <source>
        <dbReference type="EMBL" id="KAG8505331.1"/>
    </source>
</evidence>
<keyword evidence="10 24" id="KW-0479">Metal-binding</keyword>
<keyword evidence="19" id="KW-0865">Zymogen</keyword>
<dbReference type="SUPFAM" id="SSF57552">
    <property type="entry name" value="Blood coagulation inhibitor (disintegrin)"/>
    <property type="match status" value="1"/>
</dbReference>
<evidence type="ECO:0000256" key="1">
    <source>
        <dbReference type="ARBA" id="ARBA00001809"/>
    </source>
</evidence>
<dbReference type="InterPro" id="IPR001762">
    <property type="entry name" value="Disintegrin_dom"/>
</dbReference>
<evidence type="ECO:0000256" key="5">
    <source>
        <dbReference type="ARBA" id="ARBA00020518"/>
    </source>
</evidence>
<proteinExistence type="predicted"/>
<evidence type="ECO:0000256" key="21">
    <source>
        <dbReference type="ARBA" id="ARBA00023180"/>
    </source>
</evidence>
<keyword evidence="11" id="KW-0732">Signal</keyword>
<evidence type="ECO:0000256" key="23">
    <source>
        <dbReference type="ARBA" id="ARBA00032724"/>
    </source>
</evidence>
<evidence type="ECO:0000259" key="27">
    <source>
        <dbReference type="PROSITE" id="PS50214"/>
    </source>
</evidence>
<reference evidence="29" key="1">
    <citation type="journal article" date="2021" name="Evol. Appl.">
        <title>The genome of the Pyrenean desman and the effects of bottlenecks and inbreeding on the genomic landscape of an endangered species.</title>
        <authorList>
            <person name="Escoda L."/>
            <person name="Castresana J."/>
        </authorList>
    </citation>
    <scope>NUCLEOTIDE SEQUENCE</scope>
    <source>
        <strain evidence="29">IBE-C5619</strain>
    </source>
</reference>
<evidence type="ECO:0000256" key="8">
    <source>
        <dbReference type="ARBA" id="ARBA00022685"/>
    </source>
</evidence>
<evidence type="ECO:0000256" key="10">
    <source>
        <dbReference type="ARBA" id="ARBA00022723"/>
    </source>
</evidence>
<feature type="binding site" evidence="24">
    <location>
        <position position="515"/>
    </location>
    <ligand>
        <name>Zn(2+)</name>
        <dbReference type="ChEBI" id="CHEBI:29105"/>
        <note>catalytic</note>
    </ligand>
</feature>
<evidence type="ECO:0000313" key="30">
    <source>
        <dbReference type="Proteomes" id="UP000700334"/>
    </source>
</evidence>
<keyword evidence="16" id="KW-0729">SH3-binding</keyword>
<dbReference type="Proteomes" id="UP000700334">
    <property type="component" value="Unassembled WGS sequence"/>
</dbReference>
<dbReference type="InterPro" id="IPR049038">
    <property type="entry name" value="ADAM10_Cys-rich"/>
</dbReference>
<feature type="domain" description="Disintegrin" evidence="27">
    <location>
        <begin position="579"/>
        <end position="673"/>
    </location>
</feature>
<evidence type="ECO:0000256" key="4">
    <source>
        <dbReference type="ARBA" id="ARBA00012332"/>
    </source>
</evidence>
<dbReference type="InterPro" id="IPR051489">
    <property type="entry name" value="ADAM_Metalloproteinase"/>
</dbReference>
<dbReference type="InterPro" id="IPR001590">
    <property type="entry name" value="Peptidase_M12B"/>
</dbReference>
<feature type="domain" description="Peptidase M12B" evidence="28">
    <location>
        <begin position="342"/>
        <end position="578"/>
    </location>
</feature>
<evidence type="ECO:0000256" key="22">
    <source>
        <dbReference type="ARBA" id="ARBA00031422"/>
    </source>
</evidence>
<evidence type="ECO:0000256" key="24">
    <source>
        <dbReference type="PROSITE-ProRule" id="PRU00276"/>
    </source>
</evidence>
<evidence type="ECO:0000256" key="2">
    <source>
        <dbReference type="ARBA" id="ARBA00001947"/>
    </source>
</evidence>
<gene>
    <name evidence="29" type="ORF">J0S82_001135</name>
</gene>
<evidence type="ECO:0000259" key="28">
    <source>
        <dbReference type="PROSITE" id="PS50215"/>
    </source>
</evidence>
<dbReference type="FunFam" id="3.40.390.10:FF:000011">
    <property type="entry name" value="Disintegrin and metalloproteinase domain-containing protein 10"/>
    <property type="match status" value="1"/>
</dbReference>
<dbReference type="InterPro" id="IPR024079">
    <property type="entry name" value="MetalloPept_cat_dom_sf"/>
</dbReference>
<protein>
    <recommendedName>
        <fullName evidence="5">Disintegrin and metalloproteinase domain-containing protein 10</fullName>
        <ecNumber evidence="4">3.4.24.81</ecNumber>
    </recommendedName>
    <alternativeName>
        <fullName evidence="23">Kuzbanian protein homolog</fullName>
    </alternativeName>
    <alternativeName>
        <fullName evidence="22">Mammalian disintegrin-metalloprotease</fullName>
    </alternativeName>
</protein>
<evidence type="ECO:0000256" key="18">
    <source>
        <dbReference type="ARBA" id="ARBA00023136"/>
    </source>
</evidence>
<comment type="subcellular location">
    <subcellularLocation>
        <location evidence="3">Golgi apparatus membrane</location>
        <topology evidence="3">Single-pass type I membrane protein</topology>
    </subcellularLocation>
</comment>
<keyword evidence="17" id="KW-0482">Metalloprotease</keyword>
<dbReference type="Gene3D" id="4.10.70.10">
    <property type="entry name" value="Disintegrin domain"/>
    <property type="match status" value="1"/>
</dbReference>
<dbReference type="GO" id="GO:0046872">
    <property type="term" value="F:metal ion binding"/>
    <property type="evidence" value="ECO:0007669"/>
    <property type="project" value="UniProtKB-KW"/>
</dbReference>
<keyword evidence="15 26" id="KW-1133">Transmembrane helix</keyword>
<sequence length="836" mass="91769">LRTPIVPCAPTAFPSSASRGGSESPLRPSPPPSTRAAGEEEVASLGSESGAPGRLVGAAAPRPVAPSFPSARRALGRAAAAGPAVFAAQALGSTSSPFRPLPGGGIPSALRGEGRLVEVLTVVARSSEPSALPRSVGLETDRRKVFAITSEIHYEGLSYDVSSLHQKHQRAKRAVSHEDQFLRLDFHAHGRHFNLRMKRDTSLFSDEFKVETSNKVLDYDTSHIYTGHIYGEEGSFSHGSVIDGRFEGFIQTRGGTFYVEPADRYIKDRTLPFHSVIYHEDDINYPHKYGPQGGCADHSVFERMRKYQITGVEEVTKTPQEEHIVNGPELLRKKRTTSAERNTCQLYIQTDHLFFKYYGTREAVIAQISSHVKAIDTIYQTTDFSGIRNISFMVKRIRINTTADEKDPTNPFRFPNIGVEKFLELNSEQNHDDYCLAYVFTDRDFDDGVLGLAWVGAPSGSSGGICEKSKLYSDGKRKSLNTGIITVQNYGSHVPPKVSHITFAHEVGHNFGSPHDSGTECTPGESKNLGQKENGNYIMYARATSGDKLNNNKFSLCSIRNISQVLEKKRNNCFVESGQPICGNGMVEQGEECDCGYSDQCKDECCYDANQPEGKKCKLKPGKQCSPSQGPCCTAGCAFKSKTEKCRDDSDCAKEGICNGITALCPASDPKPNFTDCNRHTQQCAGSICEKYGLEECTCASSDGKDDKELCHVCCMKKMDPSTCASTGSAQWSKHFVGRTITLQPGSPCNDFRGYCDVFMRCRLVDADGPLARLKKAIFSPELYENIAEWIVAHWWAVLLMGIALIMLMAGFIKICSVHTPSSNPKLPPPKPLPDF</sequence>
<evidence type="ECO:0000256" key="6">
    <source>
        <dbReference type="ARBA" id="ARBA00022553"/>
    </source>
</evidence>
<keyword evidence="30" id="KW-1185">Reference proteome</keyword>
<dbReference type="PANTHER" id="PTHR45702">
    <property type="entry name" value="ADAM10/ADAM17 METALLOPEPTIDASE FAMILY MEMBER"/>
    <property type="match status" value="1"/>
</dbReference>
<dbReference type="CDD" id="cd04270">
    <property type="entry name" value="ZnMc_TACE_like"/>
    <property type="match status" value="1"/>
</dbReference>
<evidence type="ECO:0000256" key="13">
    <source>
        <dbReference type="ARBA" id="ARBA00022833"/>
    </source>
</evidence>
<keyword evidence="7" id="KW-0645">Protease</keyword>
<evidence type="ECO:0000256" key="26">
    <source>
        <dbReference type="SAM" id="Phobius"/>
    </source>
</evidence>
<dbReference type="EMBL" id="JAGFMF010012266">
    <property type="protein sequence ID" value="KAG8505331.1"/>
    <property type="molecule type" value="Genomic_DNA"/>
</dbReference>
<evidence type="ECO:0000256" key="15">
    <source>
        <dbReference type="ARBA" id="ARBA00022989"/>
    </source>
</evidence>
<dbReference type="GO" id="GO:0006509">
    <property type="term" value="P:membrane protein ectodomain proteolysis"/>
    <property type="evidence" value="ECO:0007669"/>
    <property type="project" value="TreeGrafter"/>
</dbReference>
<evidence type="ECO:0000256" key="9">
    <source>
        <dbReference type="ARBA" id="ARBA00022692"/>
    </source>
</evidence>
<dbReference type="PANTHER" id="PTHR45702:SF4">
    <property type="entry name" value="DISINTEGRIN AND METALLOPROTEINASE DOMAIN-CONTAINING PROTEIN 10"/>
    <property type="match status" value="1"/>
</dbReference>
<organism evidence="29 30">
    <name type="scientific">Galemys pyrenaicus</name>
    <name type="common">Iberian desman</name>
    <name type="synonym">Pyrenean desman</name>
    <dbReference type="NCBI Taxonomy" id="202257"/>
    <lineage>
        <taxon>Eukaryota</taxon>
        <taxon>Metazoa</taxon>
        <taxon>Chordata</taxon>
        <taxon>Craniata</taxon>
        <taxon>Vertebrata</taxon>
        <taxon>Euteleostomi</taxon>
        <taxon>Mammalia</taxon>
        <taxon>Eutheria</taxon>
        <taxon>Laurasiatheria</taxon>
        <taxon>Eulipotyphla</taxon>
        <taxon>Talpidae</taxon>
        <taxon>Galemys</taxon>
    </lineage>
</organism>
<feature type="region of interest" description="Disordered" evidence="25">
    <location>
        <begin position="1"/>
        <end position="58"/>
    </location>
</feature>
<dbReference type="EC" id="3.4.24.81" evidence="4"/>
<dbReference type="PROSITE" id="PS50214">
    <property type="entry name" value="DISINTEGRIN_2"/>
    <property type="match status" value="1"/>
</dbReference>
<feature type="binding site" evidence="24">
    <location>
        <position position="509"/>
    </location>
    <ligand>
        <name>Zn(2+)</name>
        <dbReference type="ChEBI" id="CHEBI:29105"/>
        <note>catalytic</note>
    </ligand>
</feature>
<dbReference type="AlphaFoldDB" id="A0A8J5ZFB3"/>
<dbReference type="Gene3D" id="3.40.390.10">
    <property type="entry name" value="Collagenase (Catalytic Domain)"/>
    <property type="match status" value="1"/>
</dbReference>
<evidence type="ECO:0000256" key="25">
    <source>
        <dbReference type="SAM" id="MobiDB-lite"/>
    </source>
</evidence>
<dbReference type="FunFam" id="4.10.70.10:FF:000002">
    <property type="entry name" value="disintegrin and metalloproteinase domain-containing protein 10"/>
    <property type="match status" value="1"/>
</dbReference>
<dbReference type="Pfam" id="PF13574">
    <property type="entry name" value="Reprolysin_2"/>
    <property type="match status" value="1"/>
</dbReference>
<dbReference type="GO" id="GO:0007219">
    <property type="term" value="P:Notch signaling pathway"/>
    <property type="evidence" value="ECO:0007669"/>
    <property type="project" value="UniProtKB-KW"/>
</dbReference>
<accession>A0A8J5ZFB3</accession>
<feature type="binding site" evidence="24">
    <location>
        <position position="505"/>
    </location>
    <ligand>
        <name>Zn(2+)</name>
        <dbReference type="ChEBI" id="CHEBI:29105"/>
        <note>catalytic</note>
    </ligand>
</feature>
<feature type="transmembrane region" description="Helical" evidence="26">
    <location>
        <begin position="793"/>
        <end position="813"/>
    </location>
</feature>
<keyword evidence="9 26" id="KW-0812">Transmembrane</keyword>
<comment type="catalytic activity">
    <reaction evidence="1">
        <text>Endopeptidase of broad specificity.</text>
        <dbReference type="EC" id="3.4.24.81"/>
    </reaction>
</comment>
<dbReference type="Pfam" id="PF00200">
    <property type="entry name" value="Disintegrin"/>
    <property type="match status" value="1"/>
</dbReference>
<keyword evidence="20" id="KW-1015">Disulfide bond</keyword>
<keyword evidence="18 26" id="KW-0472">Membrane</keyword>
<comment type="cofactor">
    <cofactor evidence="2">
        <name>Zn(2+)</name>
        <dbReference type="ChEBI" id="CHEBI:29105"/>
    </cofactor>
</comment>
<evidence type="ECO:0000256" key="16">
    <source>
        <dbReference type="ARBA" id="ARBA00023036"/>
    </source>
</evidence>